<feature type="compositionally biased region" description="Low complexity" evidence="1">
    <location>
        <begin position="47"/>
        <end position="58"/>
    </location>
</feature>
<evidence type="ECO:0000313" key="2">
    <source>
        <dbReference type="EMBL" id="ENO88219.1"/>
    </source>
</evidence>
<protein>
    <recommendedName>
        <fullName evidence="4">DUF1289 domain-containing protein</fullName>
    </recommendedName>
</protein>
<dbReference type="STRING" id="1123367.GCA_000621305_02939"/>
<dbReference type="OrthoDB" id="9811423at2"/>
<dbReference type="Pfam" id="PF06945">
    <property type="entry name" value="DUF1289"/>
    <property type="match status" value="1"/>
</dbReference>
<organism evidence="2 3">
    <name type="scientific">Thauera linaloolentis (strain DSM 12138 / JCM 21573 / CCUG 41526 / CIP 105981 / IAM 15112 / NBRC 102519 / 47Lol)</name>
    <dbReference type="NCBI Taxonomy" id="1123367"/>
    <lineage>
        <taxon>Bacteria</taxon>
        <taxon>Pseudomonadati</taxon>
        <taxon>Pseudomonadota</taxon>
        <taxon>Betaproteobacteria</taxon>
        <taxon>Rhodocyclales</taxon>
        <taxon>Zoogloeaceae</taxon>
        <taxon>Thauera</taxon>
    </lineage>
</organism>
<evidence type="ECO:0000256" key="1">
    <source>
        <dbReference type="SAM" id="MobiDB-lite"/>
    </source>
</evidence>
<comment type="caution">
    <text evidence="2">The sequence shown here is derived from an EMBL/GenBank/DDBJ whole genome shotgun (WGS) entry which is preliminary data.</text>
</comment>
<name>N6Z7S2_THAL4</name>
<keyword evidence="3" id="KW-1185">Reference proteome</keyword>
<gene>
    <name evidence="2" type="ORF">C666_09165</name>
</gene>
<proteinExistence type="predicted"/>
<reference evidence="2 3" key="1">
    <citation type="submission" date="2012-09" db="EMBL/GenBank/DDBJ databases">
        <title>Draft Genome Sequences of 6 Strains from Genus Thauera.</title>
        <authorList>
            <person name="Liu B."/>
            <person name="Shapleigh J.P."/>
            <person name="Frostegard A.H."/>
        </authorList>
    </citation>
    <scope>NUCLEOTIDE SEQUENCE [LARGE SCALE GENOMIC DNA]</scope>
    <source>
        <strain evidence="3">47Lol / DSM 12138</strain>
    </source>
</reference>
<evidence type="ECO:0000313" key="3">
    <source>
        <dbReference type="Proteomes" id="UP000013232"/>
    </source>
</evidence>
<feature type="region of interest" description="Disordered" evidence="1">
    <location>
        <begin position="31"/>
        <end position="68"/>
    </location>
</feature>
<evidence type="ECO:0008006" key="4">
    <source>
        <dbReference type="Google" id="ProtNLM"/>
    </source>
</evidence>
<dbReference type="RefSeq" id="WP_004337384.1">
    <property type="nucleotide sequence ID" value="NZ_AMXE01000028.1"/>
</dbReference>
<dbReference type="InterPro" id="IPR010710">
    <property type="entry name" value="DUF1289"/>
</dbReference>
<sequence length="68" mass="6713">MSGDELCVGVCVIDWDEGICQGCGRTTSEIYGETTSAEEAPPPPAGHAPTADAPPAAGESAHAGKDGA</sequence>
<dbReference type="AlphaFoldDB" id="N6Z7S2"/>
<dbReference type="EMBL" id="AMXE01000028">
    <property type="protein sequence ID" value="ENO88219.1"/>
    <property type="molecule type" value="Genomic_DNA"/>
</dbReference>
<dbReference type="Proteomes" id="UP000013232">
    <property type="component" value="Unassembled WGS sequence"/>
</dbReference>
<accession>N6Z7S2</accession>